<comment type="subcellular location">
    <subcellularLocation>
        <location evidence="1">Cytoplasm</location>
    </subcellularLocation>
</comment>
<keyword evidence="14" id="KW-1185">Reference proteome</keyword>
<keyword evidence="7" id="KW-0548">Nucleotidyltransferase</keyword>
<dbReference type="AlphaFoldDB" id="A0A399JAV1"/>
<evidence type="ECO:0000256" key="4">
    <source>
        <dbReference type="ARBA" id="ARBA00022490"/>
    </source>
</evidence>
<reference evidence="13 14" key="1">
    <citation type="submission" date="2018-07" db="EMBL/GenBank/DDBJ databases">
        <title>Arthrobacter sp. nov., isolated from raw cow's milk with high bacterial count.</title>
        <authorList>
            <person name="Hahne J."/>
            <person name="Isele D."/>
            <person name="Lipski A."/>
        </authorList>
    </citation>
    <scope>NUCLEOTIDE SEQUENCE [LARGE SCALE GENOMIC DNA]</scope>
    <source>
        <strain evidence="13 14">JZ R-35</strain>
    </source>
</reference>
<dbReference type="GO" id="GO:0005524">
    <property type="term" value="F:ATP binding"/>
    <property type="evidence" value="ECO:0007669"/>
    <property type="project" value="UniProtKB-KW"/>
</dbReference>
<dbReference type="GO" id="GO:0003725">
    <property type="term" value="F:double-stranded RNA binding"/>
    <property type="evidence" value="ECO:0007669"/>
    <property type="project" value="InterPro"/>
</dbReference>
<dbReference type="EC" id="2.7.7.87" evidence="3"/>
<evidence type="ECO:0000256" key="10">
    <source>
        <dbReference type="ARBA" id="ARBA00029774"/>
    </source>
</evidence>
<evidence type="ECO:0000313" key="14">
    <source>
        <dbReference type="Proteomes" id="UP000265419"/>
    </source>
</evidence>
<name>A0A399JAV1_9MICC</name>
<proteinExistence type="inferred from homology"/>
<accession>A0A399JAV1</accession>
<evidence type="ECO:0000256" key="2">
    <source>
        <dbReference type="ARBA" id="ARBA00007663"/>
    </source>
</evidence>
<evidence type="ECO:0000256" key="1">
    <source>
        <dbReference type="ARBA" id="ARBA00004496"/>
    </source>
</evidence>
<dbReference type="PROSITE" id="PS51163">
    <property type="entry name" value="YRDC"/>
    <property type="match status" value="1"/>
</dbReference>
<keyword evidence="9" id="KW-0067">ATP-binding</keyword>
<keyword evidence="5" id="KW-0808">Transferase</keyword>
<dbReference type="GO" id="GO:0006450">
    <property type="term" value="P:regulation of translational fidelity"/>
    <property type="evidence" value="ECO:0007669"/>
    <property type="project" value="TreeGrafter"/>
</dbReference>
<evidence type="ECO:0000256" key="11">
    <source>
        <dbReference type="ARBA" id="ARBA00048366"/>
    </source>
</evidence>
<dbReference type="InterPro" id="IPR017945">
    <property type="entry name" value="DHBP_synth_RibB-like_a/b_dom"/>
</dbReference>
<keyword evidence="4" id="KW-0963">Cytoplasm</keyword>
<dbReference type="Gene3D" id="3.90.870.10">
    <property type="entry name" value="DHBP synthase"/>
    <property type="match status" value="1"/>
</dbReference>
<comment type="similarity">
    <text evidence="2">Belongs to the SUA5 family.</text>
</comment>
<evidence type="ECO:0000256" key="3">
    <source>
        <dbReference type="ARBA" id="ARBA00012584"/>
    </source>
</evidence>
<dbReference type="InterPro" id="IPR006070">
    <property type="entry name" value="Sua5-like_dom"/>
</dbReference>
<protein>
    <recommendedName>
        <fullName evidence="10">L-threonylcarbamoyladenylate synthase</fullName>
        <ecNumber evidence="3">2.7.7.87</ecNumber>
    </recommendedName>
    <alternativeName>
        <fullName evidence="10">L-threonylcarbamoyladenylate synthase</fullName>
    </alternativeName>
</protein>
<evidence type="ECO:0000313" key="13">
    <source>
        <dbReference type="EMBL" id="RII42668.1"/>
    </source>
</evidence>
<evidence type="ECO:0000259" key="12">
    <source>
        <dbReference type="PROSITE" id="PS51163"/>
    </source>
</evidence>
<gene>
    <name evidence="13" type="ORF">DWB68_05855</name>
</gene>
<dbReference type="GO" id="GO:0061710">
    <property type="term" value="F:L-threonylcarbamoyladenylate synthase"/>
    <property type="evidence" value="ECO:0007669"/>
    <property type="project" value="UniProtKB-EC"/>
</dbReference>
<organism evidence="13 14">
    <name type="scientific">Galactobacter valiniphilus</name>
    <dbReference type="NCBI Taxonomy" id="2676122"/>
    <lineage>
        <taxon>Bacteria</taxon>
        <taxon>Bacillati</taxon>
        <taxon>Actinomycetota</taxon>
        <taxon>Actinomycetes</taxon>
        <taxon>Micrococcales</taxon>
        <taxon>Micrococcaceae</taxon>
        <taxon>Galactobacter</taxon>
    </lineage>
</organism>
<evidence type="ECO:0000256" key="6">
    <source>
        <dbReference type="ARBA" id="ARBA00022694"/>
    </source>
</evidence>
<dbReference type="Pfam" id="PF01300">
    <property type="entry name" value="Sua5_yciO_yrdC"/>
    <property type="match status" value="1"/>
</dbReference>
<dbReference type="SUPFAM" id="SSF55821">
    <property type="entry name" value="YrdC/RibB"/>
    <property type="match status" value="1"/>
</dbReference>
<dbReference type="NCBIfam" id="TIGR00057">
    <property type="entry name" value="L-threonylcarbamoyladenylate synthase"/>
    <property type="match status" value="1"/>
</dbReference>
<dbReference type="GO" id="GO:0005737">
    <property type="term" value="C:cytoplasm"/>
    <property type="evidence" value="ECO:0007669"/>
    <property type="project" value="UniProtKB-SubCell"/>
</dbReference>
<evidence type="ECO:0000256" key="9">
    <source>
        <dbReference type="ARBA" id="ARBA00022840"/>
    </source>
</evidence>
<dbReference type="InterPro" id="IPR050156">
    <property type="entry name" value="TC-AMP_synthase_SUA5"/>
</dbReference>
<evidence type="ECO:0000256" key="8">
    <source>
        <dbReference type="ARBA" id="ARBA00022741"/>
    </source>
</evidence>
<dbReference type="EMBL" id="QQXK01000009">
    <property type="protein sequence ID" value="RII42668.1"/>
    <property type="molecule type" value="Genomic_DNA"/>
</dbReference>
<dbReference type="PANTHER" id="PTHR17490">
    <property type="entry name" value="SUA5"/>
    <property type="match status" value="1"/>
</dbReference>
<keyword evidence="6" id="KW-0819">tRNA processing</keyword>
<comment type="caution">
    <text evidence="13">The sequence shown here is derived from an EMBL/GenBank/DDBJ whole genome shotgun (WGS) entry which is preliminary data.</text>
</comment>
<dbReference type="PANTHER" id="PTHR17490:SF16">
    <property type="entry name" value="THREONYLCARBAMOYL-AMP SYNTHASE"/>
    <property type="match status" value="1"/>
</dbReference>
<dbReference type="GO" id="GO:0000049">
    <property type="term" value="F:tRNA binding"/>
    <property type="evidence" value="ECO:0007669"/>
    <property type="project" value="TreeGrafter"/>
</dbReference>
<evidence type="ECO:0000256" key="5">
    <source>
        <dbReference type="ARBA" id="ARBA00022679"/>
    </source>
</evidence>
<feature type="domain" description="YrdC-like" evidence="12">
    <location>
        <begin position="14"/>
        <end position="203"/>
    </location>
</feature>
<dbReference type="Proteomes" id="UP000265419">
    <property type="component" value="Unassembled WGS sequence"/>
</dbReference>
<dbReference type="GO" id="GO:0008033">
    <property type="term" value="P:tRNA processing"/>
    <property type="evidence" value="ECO:0007669"/>
    <property type="project" value="UniProtKB-KW"/>
</dbReference>
<keyword evidence="8" id="KW-0547">Nucleotide-binding</keyword>
<evidence type="ECO:0000256" key="7">
    <source>
        <dbReference type="ARBA" id="ARBA00022695"/>
    </source>
</evidence>
<comment type="catalytic activity">
    <reaction evidence="11">
        <text>L-threonine + hydrogencarbonate + ATP = L-threonylcarbamoyladenylate + diphosphate + H2O</text>
        <dbReference type="Rhea" id="RHEA:36407"/>
        <dbReference type="ChEBI" id="CHEBI:15377"/>
        <dbReference type="ChEBI" id="CHEBI:17544"/>
        <dbReference type="ChEBI" id="CHEBI:30616"/>
        <dbReference type="ChEBI" id="CHEBI:33019"/>
        <dbReference type="ChEBI" id="CHEBI:57926"/>
        <dbReference type="ChEBI" id="CHEBI:73682"/>
        <dbReference type="EC" id="2.7.7.87"/>
    </reaction>
</comment>
<sequence length="220" mass="22672">MSETFDCQDPAARAEGIAAAQVAVAAKSCVVIPTDTVYGIGADAFSPQAVATLLAAKGRGRQMPPPVLIPRLATLDGLATDVPEGARALAERFWPGALTLILHAQPSLTWDLGETRGTVALRMPDDAVARELLDATGPLAVSSANRTGVATGPTAADAREQLADSVAVYLEDGQRPAAGGVPTPSTIVDYTTEPPLIRRLGALSLETLREVAPSIVAEGN</sequence>